<dbReference type="Proteomes" id="UP000741360">
    <property type="component" value="Unassembled WGS sequence"/>
</dbReference>
<name>A0A932GPV1_UNCTE</name>
<gene>
    <name evidence="2" type="ORF">HYY65_06925</name>
</gene>
<accession>A0A932GPV1</accession>
<dbReference type="InterPro" id="IPR013780">
    <property type="entry name" value="Glyco_hydro_b"/>
</dbReference>
<evidence type="ECO:0000313" key="2">
    <source>
        <dbReference type="EMBL" id="MBI3014780.1"/>
    </source>
</evidence>
<dbReference type="GO" id="GO:0005975">
    <property type="term" value="P:carbohydrate metabolic process"/>
    <property type="evidence" value="ECO:0007669"/>
    <property type="project" value="InterPro"/>
</dbReference>
<organism evidence="2 3">
    <name type="scientific">Tectimicrobiota bacterium</name>
    <dbReference type="NCBI Taxonomy" id="2528274"/>
    <lineage>
        <taxon>Bacteria</taxon>
        <taxon>Pseudomonadati</taxon>
        <taxon>Nitrospinota/Tectimicrobiota group</taxon>
        <taxon>Candidatus Tectimicrobiota</taxon>
    </lineage>
</organism>
<dbReference type="GO" id="GO:0003824">
    <property type="term" value="F:catalytic activity"/>
    <property type="evidence" value="ECO:0007669"/>
    <property type="project" value="InterPro"/>
</dbReference>
<dbReference type="GO" id="GO:0043169">
    <property type="term" value="F:cation binding"/>
    <property type="evidence" value="ECO:0007669"/>
    <property type="project" value="InterPro"/>
</dbReference>
<proteinExistence type="predicted"/>
<evidence type="ECO:0000313" key="3">
    <source>
        <dbReference type="Proteomes" id="UP000741360"/>
    </source>
</evidence>
<dbReference type="AlphaFoldDB" id="A0A932GPV1"/>
<protein>
    <recommendedName>
        <fullName evidence="1">Alpha-amylase/branching enzyme C-terminal all beta domain-containing protein</fullName>
    </recommendedName>
</protein>
<dbReference type="EMBL" id="JACPSX010000126">
    <property type="protein sequence ID" value="MBI3014780.1"/>
    <property type="molecule type" value="Genomic_DNA"/>
</dbReference>
<dbReference type="Gene3D" id="2.60.40.1180">
    <property type="entry name" value="Golgi alpha-mannosidase II"/>
    <property type="match status" value="1"/>
</dbReference>
<sequence>MLIVCNVTPVLRPNDRVGIPTGGFRKEALDSNASEYRGDLNAALPPLAAVFFKREERRT</sequence>
<reference evidence="2" key="1">
    <citation type="submission" date="2020-07" db="EMBL/GenBank/DDBJ databases">
        <title>Huge and variable diversity of episymbiotic CPR bacteria and DPANN archaea in groundwater ecosystems.</title>
        <authorList>
            <person name="He C.Y."/>
            <person name="Keren R."/>
            <person name="Whittaker M."/>
            <person name="Farag I.F."/>
            <person name="Doudna J."/>
            <person name="Cate J.H.D."/>
            <person name="Banfield J.F."/>
        </authorList>
    </citation>
    <scope>NUCLEOTIDE SEQUENCE</scope>
    <source>
        <strain evidence="2">NC_groundwater_717_Ag_S-0.2um_59_8</strain>
    </source>
</reference>
<evidence type="ECO:0000259" key="1">
    <source>
        <dbReference type="Pfam" id="PF02806"/>
    </source>
</evidence>
<dbReference type="Pfam" id="PF02806">
    <property type="entry name" value="Alpha-amylase_C"/>
    <property type="match status" value="1"/>
</dbReference>
<feature type="domain" description="Alpha-amylase/branching enzyme C-terminal all beta" evidence="1">
    <location>
        <begin position="2"/>
        <end position="39"/>
    </location>
</feature>
<comment type="caution">
    <text evidence="2">The sequence shown here is derived from an EMBL/GenBank/DDBJ whole genome shotgun (WGS) entry which is preliminary data.</text>
</comment>
<dbReference type="InterPro" id="IPR006048">
    <property type="entry name" value="A-amylase/branching_C"/>
</dbReference>
<dbReference type="SUPFAM" id="SSF51011">
    <property type="entry name" value="Glycosyl hydrolase domain"/>
    <property type="match status" value="1"/>
</dbReference>